<evidence type="ECO:0000313" key="4">
    <source>
        <dbReference type="Proteomes" id="UP001147830"/>
    </source>
</evidence>
<sequence length="155" mass="18225">MSVFDIDIDKQIKQHQQKIHELEQLRKDQEHKLEGLKEFDVTIKRLCNQNRLNEDELYVSRSEQIEAWIIGMAKQDNPSSIYNNLKKHFARTAPRGPKAAKAEKESSLPKPKLPVGTYRNPATQEKVEKIKRNPRQLDEWIELHGFAVVRTWKID</sequence>
<feature type="region of interest" description="Disordered" evidence="2">
    <location>
        <begin position="92"/>
        <end position="123"/>
    </location>
</feature>
<keyword evidence="1" id="KW-0175">Coiled coil</keyword>
<dbReference type="AlphaFoldDB" id="A0A9X2WDI6"/>
<dbReference type="Proteomes" id="UP001147830">
    <property type="component" value="Unassembled WGS sequence"/>
</dbReference>
<proteinExistence type="predicted"/>
<dbReference type="EMBL" id="JAOANI010000014">
    <property type="protein sequence ID" value="MCT7358416.1"/>
    <property type="molecule type" value="Genomic_DNA"/>
</dbReference>
<reference evidence="3" key="1">
    <citation type="journal article" date="2022" name="Front. Microbiol.">
        <title>Genome-based taxonomic rearrangement of Oceanobacter-related bacteria including the description of Thalassolituus hydrocarbonoclasticus sp. nov. and Thalassolituus pacificus sp. nov. and emended description of the genus Thalassolituus.</title>
        <authorList>
            <person name="Dong C."/>
            <person name="Wei L."/>
            <person name="Wang J."/>
            <person name="Lai Q."/>
            <person name="Huang Z."/>
            <person name="Shao Z."/>
        </authorList>
    </citation>
    <scope>NUCLEOTIDE SEQUENCE</scope>
    <source>
        <strain evidence="3">59MF3M-4</strain>
    </source>
</reference>
<feature type="coiled-coil region" evidence="1">
    <location>
        <begin position="8"/>
        <end position="39"/>
    </location>
</feature>
<protein>
    <recommendedName>
        <fullName evidence="5">H-NS histone family protein</fullName>
    </recommendedName>
</protein>
<gene>
    <name evidence="3" type="ORF">NYR02_05190</name>
</gene>
<reference evidence="3" key="2">
    <citation type="submission" date="2022-08" db="EMBL/GenBank/DDBJ databases">
        <authorList>
            <person name="Dong C."/>
        </authorList>
    </citation>
    <scope>NUCLEOTIDE SEQUENCE</scope>
    <source>
        <strain evidence="3">59MF3M-4</strain>
    </source>
</reference>
<dbReference type="RefSeq" id="WP_260975332.1">
    <property type="nucleotide sequence ID" value="NZ_JAOANI010000014.1"/>
</dbReference>
<comment type="caution">
    <text evidence="3">The sequence shown here is derived from an EMBL/GenBank/DDBJ whole genome shotgun (WGS) entry which is preliminary data.</text>
</comment>
<evidence type="ECO:0000256" key="2">
    <source>
        <dbReference type="SAM" id="MobiDB-lite"/>
    </source>
</evidence>
<evidence type="ECO:0008006" key="5">
    <source>
        <dbReference type="Google" id="ProtNLM"/>
    </source>
</evidence>
<evidence type="ECO:0000256" key="1">
    <source>
        <dbReference type="SAM" id="Coils"/>
    </source>
</evidence>
<accession>A0A9X2WDI6</accession>
<keyword evidence="4" id="KW-1185">Reference proteome</keyword>
<organism evidence="3 4">
    <name type="scientific">Thalassolituus pacificus</name>
    <dbReference type="NCBI Taxonomy" id="2975440"/>
    <lineage>
        <taxon>Bacteria</taxon>
        <taxon>Pseudomonadati</taxon>
        <taxon>Pseudomonadota</taxon>
        <taxon>Gammaproteobacteria</taxon>
        <taxon>Oceanospirillales</taxon>
        <taxon>Oceanospirillaceae</taxon>
        <taxon>Thalassolituus</taxon>
    </lineage>
</organism>
<name>A0A9X2WDI6_9GAMM</name>
<evidence type="ECO:0000313" key="3">
    <source>
        <dbReference type="EMBL" id="MCT7358416.1"/>
    </source>
</evidence>